<feature type="chain" id="PRO_5012482013" description="Adhesin" evidence="1">
    <location>
        <begin position="19"/>
        <end position="255"/>
    </location>
</feature>
<evidence type="ECO:0008006" key="4">
    <source>
        <dbReference type="Google" id="ProtNLM"/>
    </source>
</evidence>
<dbReference type="Gene3D" id="2.160.20.120">
    <property type="match status" value="1"/>
</dbReference>
<dbReference type="RefSeq" id="WP_078757024.1">
    <property type="nucleotide sequence ID" value="NZ_FUXP01000001.1"/>
</dbReference>
<dbReference type="AlphaFoldDB" id="A0A1T4MG85"/>
<proteinExistence type="predicted"/>
<dbReference type="Proteomes" id="UP000190061">
    <property type="component" value="Unassembled WGS sequence"/>
</dbReference>
<keyword evidence="3" id="KW-1185">Reference proteome</keyword>
<protein>
    <recommendedName>
        <fullName evidence="4">Adhesin</fullName>
    </recommendedName>
</protein>
<evidence type="ECO:0000256" key="1">
    <source>
        <dbReference type="SAM" id="SignalP"/>
    </source>
</evidence>
<gene>
    <name evidence="2" type="ORF">SAMN02745674_00414</name>
</gene>
<feature type="signal peptide" evidence="1">
    <location>
        <begin position="1"/>
        <end position="18"/>
    </location>
</feature>
<keyword evidence="1" id="KW-0732">Signal</keyword>
<dbReference type="EMBL" id="FUXP01000001">
    <property type="protein sequence ID" value="SJZ65923.1"/>
    <property type="molecule type" value="Genomic_DNA"/>
</dbReference>
<evidence type="ECO:0000313" key="2">
    <source>
        <dbReference type="EMBL" id="SJZ65923.1"/>
    </source>
</evidence>
<dbReference type="STRING" id="1122188.SAMN02745674_00414"/>
<evidence type="ECO:0000313" key="3">
    <source>
        <dbReference type="Proteomes" id="UP000190061"/>
    </source>
</evidence>
<accession>A0A1T4MG85</accession>
<dbReference type="OrthoDB" id="5944342at2"/>
<name>A0A1T4MG85_9GAMM</name>
<sequence>MRKTLLVCLMSLPFAAMAQSPCKHSTPYDLELDLEGVRKVTFEVRQHDLELTGRDARGGRLQGRACAGTEALLETLTVTQQKDGDHLVVSLESRERGGFSLFGNRYAHLELEGSIPRALDVDVRVGSGDAVVSGVGSLEARVGSGDLEARQIAGAVEATVGSGDIELERMASLEVGAVGSGDLEARTVEGDVRVGSIGSGDVALVQVGGSVEVGSIGSGDLQVENVGGALTVRSIGSGDVDHDGVAGSVDLPRGH</sequence>
<organism evidence="2 3">
    <name type="scientific">Lysobacter spongiicola DSM 21749</name>
    <dbReference type="NCBI Taxonomy" id="1122188"/>
    <lineage>
        <taxon>Bacteria</taxon>
        <taxon>Pseudomonadati</taxon>
        <taxon>Pseudomonadota</taxon>
        <taxon>Gammaproteobacteria</taxon>
        <taxon>Lysobacterales</taxon>
        <taxon>Lysobacteraceae</taxon>
        <taxon>Novilysobacter</taxon>
    </lineage>
</organism>
<reference evidence="2 3" key="1">
    <citation type="submission" date="2017-02" db="EMBL/GenBank/DDBJ databases">
        <authorList>
            <person name="Peterson S.W."/>
        </authorList>
    </citation>
    <scope>NUCLEOTIDE SEQUENCE [LARGE SCALE GENOMIC DNA]</scope>
    <source>
        <strain evidence="2 3">DSM 21749</strain>
    </source>
</reference>